<evidence type="ECO:0000313" key="1">
    <source>
        <dbReference type="EMBL" id="GBM17725.1"/>
    </source>
</evidence>
<keyword evidence="2" id="KW-1185">Reference proteome</keyword>
<sequence>MFAFRAQAGYDKGMISKLEVLCKFNALFYVKNWLFSSIGADAPYNDLKLWNDLNKYCRHDPQISNAAMKAMERHLWYLTEECAVFALFSNRLSSSERQLIARTLLRTPPPKDFESERGHPTFPILNHSTKLSSRSALKSWFLFYSMGIGAYWLGKPVSEYNDPNYQEAETYVRHVKIVNDLSERAVKLIQDFSTSVTGVKTQKQFLLQVVDHHRKPIPNFQKETLNKV</sequence>
<organism evidence="1 2">
    <name type="scientific">Araneus ventricosus</name>
    <name type="common">Orbweaver spider</name>
    <name type="synonym">Epeira ventricosa</name>
    <dbReference type="NCBI Taxonomy" id="182803"/>
    <lineage>
        <taxon>Eukaryota</taxon>
        <taxon>Metazoa</taxon>
        <taxon>Ecdysozoa</taxon>
        <taxon>Arthropoda</taxon>
        <taxon>Chelicerata</taxon>
        <taxon>Arachnida</taxon>
        <taxon>Araneae</taxon>
        <taxon>Araneomorphae</taxon>
        <taxon>Entelegynae</taxon>
        <taxon>Araneoidea</taxon>
        <taxon>Araneidae</taxon>
        <taxon>Araneus</taxon>
    </lineage>
</organism>
<evidence type="ECO:0000313" key="2">
    <source>
        <dbReference type="Proteomes" id="UP000499080"/>
    </source>
</evidence>
<dbReference type="OrthoDB" id="6629168at2759"/>
<dbReference type="PANTHER" id="PTHR46113">
    <property type="entry name" value="SNAC DOMAIN-CONTAINING PROTEIN"/>
    <property type="match status" value="1"/>
</dbReference>
<comment type="caution">
    <text evidence="1">The sequence shown here is derived from an EMBL/GenBank/DDBJ whole genome shotgun (WGS) entry which is preliminary data.</text>
</comment>
<dbReference type="AlphaFoldDB" id="A0A4Y2DQ42"/>
<reference evidence="1 2" key="1">
    <citation type="journal article" date="2019" name="Sci. Rep.">
        <title>Orb-weaving spider Araneus ventricosus genome elucidates the spidroin gene catalogue.</title>
        <authorList>
            <person name="Kono N."/>
            <person name="Nakamura H."/>
            <person name="Ohtoshi R."/>
            <person name="Moran D.A.P."/>
            <person name="Shinohara A."/>
            <person name="Yoshida Y."/>
            <person name="Fujiwara M."/>
            <person name="Mori M."/>
            <person name="Tomita M."/>
            <person name="Arakawa K."/>
        </authorList>
    </citation>
    <scope>NUCLEOTIDE SEQUENCE [LARGE SCALE GENOMIC DNA]</scope>
</reference>
<dbReference type="Proteomes" id="UP000499080">
    <property type="component" value="Unassembled WGS sequence"/>
</dbReference>
<accession>A0A4Y2DQ42</accession>
<dbReference type="PANTHER" id="PTHR46113:SF1">
    <property type="entry name" value="PEPTIDASE M17 LEUCYL AMINOPEPTIDASE N-TERMINAL DOMAIN-CONTAINING PROTEIN"/>
    <property type="match status" value="1"/>
</dbReference>
<proteinExistence type="predicted"/>
<protein>
    <submittedName>
        <fullName evidence="1">Uncharacterized protein</fullName>
    </submittedName>
</protein>
<gene>
    <name evidence="1" type="ORF">AVEN_56040_1</name>
</gene>
<name>A0A4Y2DQ42_ARAVE</name>
<dbReference type="EMBL" id="BGPR01000393">
    <property type="protein sequence ID" value="GBM17725.1"/>
    <property type="molecule type" value="Genomic_DNA"/>
</dbReference>